<dbReference type="SUPFAM" id="SSF57850">
    <property type="entry name" value="RING/U-box"/>
    <property type="match status" value="1"/>
</dbReference>
<sequence length="273" mass="30503">MQLSFLVRLDVTPRSTHRTAWVYRKREPGPGLAFTWPGSWDGNGPRTRFRAQSRDQGTLEQEERDGSTPTNPPPRASTQPSLDIPLRTQSRTPEEGREPLISGVGEERMSEEDAQPPDTPAGGDGEPGEQPSRDSRKLDCIICYSAFNLSDRLPRKLYCGHTFCQACLRRLDTIINEQMWIPCPQCRQNTPLPRGGATVLDLDLAAFLGVKAELENRRINTRQGGGTAVEHKASFGKQPITEQPPPAWGHGALALPHFRRSPCCRRCLFCCWC</sequence>
<dbReference type="InterPro" id="IPR053122">
    <property type="entry name" value="RING_finger_domain"/>
</dbReference>
<dbReference type="InterPro" id="IPR027370">
    <property type="entry name" value="Znf-RING_euk"/>
</dbReference>
<evidence type="ECO:0000256" key="1">
    <source>
        <dbReference type="ARBA" id="ARBA00022723"/>
    </source>
</evidence>
<dbReference type="EMBL" id="JAINUG010000034">
    <property type="protein sequence ID" value="KAJ8408646.1"/>
    <property type="molecule type" value="Genomic_DNA"/>
</dbReference>
<keyword evidence="1" id="KW-0479">Metal-binding</keyword>
<feature type="region of interest" description="Disordered" evidence="5">
    <location>
        <begin position="223"/>
        <end position="243"/>
    </location>
</feature>
<keyword evidence="2 4" id="KW-0863">Zinc-finger</keyword>
<feature type="domain" description="RING-type" evidence="6">
    <location>
        <begin position="140"/>
        <end position="187"/>
    </location>
</feature>
<evidence type="ECO:0000256" key="3">
    <source>
        <dbReference type="ARBA" id="ARBA00022833"/>
    </source>
</evidence>
<dbReference type="GO" id="GO:0008270">
    <property type="term" value="F:zinc ion binding"/>
    <property type="evidence" value="ECO:0007669"/>
    <property type="project" value="UniProtKB-KW"/>
</dbReference>
<feature type="region of interest" description="Disordered" evidence="5">
    <location>
        <begin position="28"/>
        <end position="134"/>
    </location>
</feature>
<evidence type="ECO:0000313" key="8">
    <source>
        <dbReference type="Proteomes" id="UP001221898"/>
    </source>
</evidence>
<dbReference type="Pfam" id="PF13445">
    <property type="entry name" value="zf-RING_UBOX"/>
    <property type="match status" value="1"/>
</dbReference>
<protein>
    <recommendedName>
        <fullName evidence="6">RING-type domain-containing protein</fullName>
    </recommendedName>
</protein>
<name>A0AAD7STW4_9TELE</name>
<accession>A0AAD7STW4</accession>
<keyword evidence="8" id="KW-1185">Reference proteome</keyword>
<comment type="caution">
    <text evidence="7">The sequence shown here is derived from an EMBL/GenBank/DDBJ whole genome shotgun (WGS) entry which is preliminary data.</text>
</comment>
<evidence type="ECO:0000259" key="6">
    <source>
        <dbReference type="PROSITE" id="PS50089"/>
    </source>
</evidence>
<evidence type="ECO:0000313" key="7">
    <source>
        <dbReference type="EMBL" id="KAJ8408646.1"/>
    </source>
</evidence>
<evidence type="ECO:0000256" key="4">
    <source>
        <dbReference type="PROSITE-ProRule" id="PRU00175"/>
    </source>
</evidence>
<evidence type="ECO:0000256" key="5">
    <source>
        <dbReference type="SAM" id="MobiDB-lite"/>
    </source>
</evidence>
<dbReference type="InterPro" id="IPR001841">
    <property type="entry name" value="Znf_RING"/>
</dbReference>
<gene>
    <name evidence="7" type="ORF">AAFF_G00252810</name>
</gene>
<dbReference type="SMART" id="SM00184">
    <property type="entry name" value="RING"/>
    <property type="match status" value="1"/>
</dbReference>
<dbReference type="Proteomes" id="UP001221898">
    <property type="component" value="Unassembled WGS sequence"/>
</dbReference>
<dbReference type="PANTHER" id="PTHR47454:SF1">
    <property type="entry name" value="RING FINGER PROTEIN 224"/>
    <property type="match status" value="1"/>
</dbReference>
<feature type="compositionally biased region" description="Polar residues" evidence="5">
    <location>
        <begin position="76"/>
        <end position="91"/>
    </location>
</feature>
<keyword evidence="3" id="KW-0862">Zinc</keyword>
<reference evidence="7" key="1">
    <citation type="journal article" date="2023" name="Science">
        <title>Genome structures resolve the early diversification of teleost fishes.</title>
        <authorList>
            <person name="Parey E."/>
            <person name="Louis A."/>
            <person name="Montfort J."/>
            <person name="Bouchez O."/>
            <person name="Roques C."/>
            <person name="Iampietro C."/>
            <person name="Lluch J."/>
            <person name="Castinel A."/>
            <person name="Donnadieu C."/>
            <person name="Desvignes T."/>
            <person name="Floi Bucao C."/>
            <person name="Jouanno E."/>
            <person name="Wen M."/>
            <person name="Mejri S."/>
            <person name="Dirks R."/>
            <person name="Jansen H."/>
            <person name="Henkel C."/>
            <person name="Chen W.J."/>
            <person name="Zahm M."/>
            <person name="Cabau C."/>
            <person name="Klopp C."/>
            <person name="Thompson A.W."/>
            <person name="Robinson-Rechavi M."/>
            <person name="Braasch I."/>
            <person name="Lecointre G."/>
            <person name="Bobe J."/>
            <person name="Postlethwait J.H."/>
            <person name="Berthelot C."/>
            <person name="Roest Crollius H."/>
            <person name="Guiguen Y."/>
        </authorList>
    </citation>
    <scope>NUCLEOTIDE SEQUENCE</scope>
    <source>
        <strain evidence="7">NC1722</strain>
    </source>
</reference>
<dbReference type="Gene3D" id="3.30.40.10">
    <property type="entry name" value="Zinc/RING finger domain, C3HC4 (zinc finger)"/>
    <property type="match status" value="1"/>
</dbReference>
<dbReference type="CDD" id="cd16565">
    <property type="entry name" value="RING-HC_RNF224"/>
    <property type="match status" value="1"/>
</dbReference>
<organism evidence="7 8">
    <name type="scientific">Aldrovandia affinis</name>
    <dbReference type="NCBI Taxonomy" id="143900"/>
    <lineage>
        <taxon>Eukaryota</taxon>
        <taxon>Metazoa</taxon>
        <taxon>Chordata</taxon>
        <taxon>Craniata</taxon>
        <taxon>Vertebrata</taxon>
        <taxon>Euteleostomi</taxon>
        <taxon>Actinopterygii</taxon>
        <taxon>Neopterygii</taxon>
        <taxon>Teleostei</taxon>
        <taxon>Notacanthiformes</taxon>
        <taxon>Halosauridae</taxon>
        <taxon>Aldrovandia</taxon>
    </lineage>
</organism>
<dbReference type="InterPro" id="IPR013083">
    <property type="entry name" value="Znf_RING/FYVE/PHD"/>
</dbReference>
<dbReference type="PROSITE" id="PS00518">
    <property type="entry name" value="ZF_RING_1"/>
    <property type="match status" value="1"/>
</dbReference>
<proteinExistence type="predicted"/>
<dbReference type="PANTHER" id="PTHR47454">
    <property type="entry name" value="RING FINGER PROTEIN 224"/>
    <property type="match status" value="1"/>
</dbReference>
<dbReference type="PROSITE" id="PS50089">
    <property type="entry name" value="ZF_RING_2"/>
    <property type="match status" value="1"/>
</dbReference>
<dbReference type="InterPro" id="IPR017907">
    <property type="entry name" value="Znf_RING_CS"/>
</dbReference>
<evidence type="ECO:0000256" key="2">
    <source>
        <dbReference type="ARBA" id="ARBA00022771"/>
    </source>
</evidence>
<dbReference type="AlphaFoldDB" id="A0AAD7STW4"/>